<dbReference type="AlphaFoldDB" id="A0A251ZVI5"/>
<evidence type="ECO:0000313" key="2">
    <source>
        <dbReference type="Proteomes" id="UP000194946"/>
    </source>
</evidence>
<proteinExistence type="predicted"/>
<organism evidence="1 2">
    <name type="scientific">Commensalibacter intestini</name>
    <dbReference type="NCBI Taxonomy" id="479936"/>
    <lineage>
        <taxon>Bacteria</taxon>
        <taxon>Pseudomonadati</taxon>
        <taxon>Pseudomonadota</taxon>
        <taxon>Alphaproteobacteria</taxon>
        <taxon>Acetobacterales</taxon>
        <taxon>Acetobacteraceae</taxon>
    </lineage>
</organism>
<dbReference type="EMBL" id="JOPB01000005">
    <property type="protein sequence ID" value="OUI78685.1"/>
    <property type="molecule type" value="Genomic_DNA"/>
</dbReference>
<reference evidence="2" key="1">
    <citation type="submission" date="2014-06" db="EMBL/GenBank/DDBJ databases">
        <authorList>
            <person name="Winans N.J."/>
            <person name="Newell P.D."/>
            <person name="Douglas A.E."/>
        </authorList>
    </citation>
    <scope>NUCLEOTIDE SEQUENCE [LARGE SCALE GENOMIC DNA]</scope>
    <source>
        <strain evidence="2">DmL_052</strain>
    </source>
</reference>
<name>A0A251ZVI5_9PROT</name>
<keyword evidence="2" id="KW-1185">Reference proteome</keyword>
<sequence>MNVQNSDAGQVVRHAVSQASGHTQPYRHWLLKDVLPDYVCDSLIEWMPDAKAVSGDIQGRRENNNQNRVFVNPQKQEEDQRCVALAQAFEAQETRDLFSKITGADLSDTWLRLELCLDKEGFWLEHHTDIGAKKLTFLISLSLGEDAESWGTDIMNAQGESLARSPGVFNSAFLFIPGKDTWHGYQKRPMSGIRRTLIMNYVDKSWRAKHELAFSYD</sequence>
<evidence type="ECO:0008006" key="3">
    <source>
        <dbReference type="Google" id="ProtNLM"/>
    </source>
</evidence>
<dbReference type="Gene3D" id="2.60.120.620">
    <property type="entry name" value="q2cbj1_9rhob like domain"/>
    <property type="match status" value="1"/>
</dbReference>
<dbReference type="RefSeq" id="WP_008854549.1">
    <property type="nucleotide sequence ID" value="NZ_JOPB01000005.1"/>
</dbReference>
<comment type="caution">
    <text evidence="1">The sequence shown here is derived from an EMBL/GenBank/DDBJ whole genome shotgun (WGS) entry which is preliminary data.</text>
</comment>
<evidence type="ECO:0000313" key="1">
    <source>
        <dbReference type="EMBL" id="OUI78685.1"/>
    </source>
</evidence>
<protein>
    <recommendedName>
        <fullName evidence="3">Prolyl 4-hydroxylase alpha subunit Fe(2+) 2OG dioxygenase domain-containing protein</fullName>
    </recommendedName>
</protein>
<gene>
    <name evidence="1" type="ORF">HK18_07310</name>
</gene>
<accession>A0A251ZVI5</accession>
<dbReference type="Proteomes" id="UP000194946">
    <property type="component" value="Unassembled WGS sequence"/>
</dbReference>